<sequence length="902" mass="100965">MASTTTMNSWMEELALTFLPSNNKSKDARKHKEVFIRKIRNHPYGRTDQFAVAEKLAGLEEKLLVLNLDDVAEELYSRRRELSRHNERWIPDVLDLLLHLSHDLVKHNQIEILENLRPRPQTTEPLKWADVEADAPDKHRDGIWQIPEYSDFSSDDDEIILSSTKTSPVSDQQKQENTVGLDRILDEQDGDGDLISPFDLQASQFWHSSERSVPEKQAAREVLFMLGGLPTSLFVSSNRAIRPNPQYRIRHLENSASQVLLIAAASLGSQIDRVRKWLDIPQDVSVMQLVQDGIRDILVDFEQGVSEMQNDILHDISSTGTISLLQILQTVRKESSRLRAIDAVTPHLAQNDTIGSLDTLYSQLDQAYSACDLAASETLLPIFISAFQLYAKPLDLWLHTGRLDSSAPFFIHESEGVRNGATLWHDWFQISDDKRHVPLVLQPVAEKIFTAGKTAAFLQRLGRADVDREEQLLGLDCAMTETLQMIGGSPIPFSATFETVLERHLNSLLVSSTAALKELLEGHCGLTRLLDAFDYLYLGIDGAILSHIECRLFNRIDSCLEMWNDRFLVASSLAEAYQGIECIDADSITVHSAYTSSRSIANRRRSVKILGAVTVSYHVNWPLANIVLPASMASYQRIGLILVQIRRAKFVLERRAYFRVQHTPLGMDMNTQKNAQSVYSMLLHFVNLLYAHLTTCTIKPLTSAMRANLTSTATATVSVDDMIALHTGYIRTLEHACLSSDRITPLRESVLAILDLCIRFADLVTSPGTASTGHRGYGDMDFEAGSYISVRSSRRGRRRRYGNAQHDMESLSSDSEDEDEDYPSGAGEGEGYSTFMLDEDSSVMKEVVKVREAFLKHAYFLIAGLRGVARSSGALGDGFELLADSLEGTVIGTGKRHRQSDL</sequence>
<keyword evidence="2 5" id="KW-0963">Cytoplasm</keyword>
<comment type="caution">
    <text evidence="10">The sequence shown here is derived from an EMBL/GenBank/DDBJ whole genome shotgun (WGS) entry which is preliminary data.</text>
</comment>
<reference evidence="10 11" key="1">
    <citation type="submission" date="2013-03" db="EMBL/GenBank/DDBJ databases">
        <title>The Genome Sequence of Capronia epimyces CBS 606.96.</title>
        <authorList>
            <consortium name="The Broad Institute Genomics Platform"/>
            <person name="Cuomo C."/>
            <person name="de Hoog S."/>
            <person name="Gorbushina A."/>
            <person name="Walker B."/>
            <person name="Young S.K."/>
            <person name="Zeng Q."/>
            <person name="Gargeya S."/>
            <person name="Fitzgerald M."/>
            <person name="Haas B."/>
            <person name="Abouelleil A."/>
            <person name="Allen A.W."/>
            <person name="Alvarado L."/>
            <person name="Arachchi H.M."/>
            <person name="Berlin A.M."/>
            <person name="Chapman S.B."/>
            <person name="Gainer-Dewar J."/>
            <person name="Goldberg J."/>
            <person name="Griggs A."/>
            <person name="Gujja S."/>
            <person name="Hansen M."/>
            <person name="Howarth C."/>
            <person name="Imamovic A."/>
            <person name="Ireland A."/>
            <person name="Larimer J."/>
            <person name="McCowan C."/>
            <person name="Murphy C."/>
            <person name="Pearson M."/>
            <person name="Poon T.W."/>
            <person name="Priest M."/>
            <person name="Roberts A."/>
            <person name="Saif S."/>
            <person name="Shea T."/>
            <person name="Sisk P."/>
            <person name="Sykes S."/>
            <person name="Wortman J."/>
            <person name="Nusbaum C."/>
            <person name="Birren B."/>
        </authorList>
    </citation>
    <scope>NUCLEOTIDE SEQUENCE [LARGE SCALE GENOMIC DNA]</scope>
    <source>
        <strain evidence="10 11">CBS 606.96</strain>
    </source>
</reference>
<dbReference type="STRING" id="1182542.W9YPQ2"/>
<keyword evidence="3 5" id="KW-0493">Microtubule</keyword>
<feature type="domain" description="Gamma tubulin complex component C-terminal" evidence="7">
    <location>
        <begin position="603"/>
        <end position="868"/>
    </location>
</feature>
<dbReference type="Gene3D" id="1.20.120.1900">
    <property type="entry name" value="Gamma-tubulin complex, C-terminal domain"/>
    <property type="match status" value="1"/>
</dbReference>
<dbReference type="GO" id="GO:0000930">
    <property type="term" value="C:gamma-tubulin complex"/>
    <property type="evidence" value="ECO:0007669"/>
    <property type="project" value="TreeGrafter"/>
</dbReference>
<accession>W9YPQ2</accession>
<evidence type="ECO:0000256" key="2">
    <source>
        <dbReference type="ARBA" id="ARBA00022490"/>
    </source>
</evidence>
<dbReference type="InterPro" id="IPR040457">
    <property type="entry name" value="GCP_C"/>
</dbReference>
<dbReference type="InterPro" id="IPR042241">
    <property type="entry name" value="GCP_C_sf"/>
</dbReference>
<dbReference type="Proteomes" id="UP000019478">
    <property type="component" value="Unassembled WGS sequence"/>
</dbReference>
<organism evidence="10 11">
    <name type="scientific">Capronia epimyces CBS 606.96</name>
    <dbReference type="NCBI Taxonomy" id="1182542"/>
    <lineage>
        <taxon>Eukaryota</taxon>
        <taxon>Fungi</taxon>
        <taxon>Dikarya</taxon>
        <taxon>Ascomycota</taxon>
        <taxon>Pezizomycotina</taxon>
        <taxon>Eurotiomycetes</taxon>
        <taxon>Chaetothyriomycetidae</taxon>
        <taxon>Chaetothyriales</taxon>
        <taxon>Herpotrichiellaceae</taxon>
        <taxon>Capronia</taxon>
    </lineage>
</organism>
<evidence type="ECO:0000256" key="6">
    <source>
        <dbReference type="SAM" id="MobiDB-lite"/>
    </source>
</evidence>
<dbReference type="GO" id="GO:0005874">
    <property type="term" value="C:microtubule"/>
    <property type="evidence" value="ECO:0007669"/>
    <property type="project" value="UniProtKB-KW"/>
</dbReference>
<dbReference type="Pfam" id="PF14609">
    <property type="entry name" value="GCP5-Mod21_N"/>
    <property type="match status" value="1"/>
</dbReference>
<evidence type="ECO:0000256" key="3">
    <source>
        <dbReference type="ARBA" id="ARBA00022701"/>
    </source>
</evidence>
<comment type="similarity">
    <text evidence="1 5">Belongs to the TUBGCP family.</text>
</comment>
<dbReference type="HOGENOM" id="CLU_010106_0_0_1"/>
<dbReference type="eggNOG" id="KOG4344">
    <property type="taxonomic scope" value="Eukaryota"/>
</dbReference>
<keyword evidence="11" id="KW-1185">Reference proteome</keyword>
<dbReference type="InterPro" id="IPR032797">
    <property type="entry name" value="Mod21_N"/>
</dbReference>
<protein>
    <recommendedName>
        <fullName evidence="5">Spindle pole body component</fullName>
    </recommendedName>
</protein>
<dbReference type="Pfam" id="PF17681">
    <property type="entry name" value="GCP_N_terminal"/>
    <property type="match status" value="1"/>
</dbReference>
<dbReference type="GO" id="GO:0031122">
    <property type="term" value="P:cytoplasmic microtubule organization"/>
    <property type="evidence" value="ECO:0007669"/>
    <property type="project" value="TreeGrafter"/>
</dbReference>
<dbReference type="GeneID" id="19164345"/>
<evidence type="ECO:0000256" key="5">
    <source>
        <dbReference type="RuleBase" id="RU363050"/>
    </source>
</evidence>
<dbReference type="GO" id="GO:0051321">
    <property type="term" value="P:meiotic cell cycle"/>
    <property type="evidence" value="ECO:0007669"/>
    <property type="project" value="TreeGrafter"/>
</dbReference>
<dbReference type="GO" id="GO:0005816">
    <property type="term" value="C:spindle pole body"/>
    <property type="evidence" value="ECO:0007669"/>
    <property type="project" value="UniProtKB-ARBA"/>
</dbReference>
<name>W9YPQ2_9EURO</name>
<dbReference type="GO" id="GO:0000922">
    <property type="term" value="C:spindle pole"/>
    <property type="evidence" value="ECO:0007669"/>
    <property type="project" value="InterPro"/>
</dbReference>
<evidence type="ECO:0000259" key="7">
    <source>
        <dbReference type="Pfam" id="PF04130"/>
    </source>
</evidence>
<dbReference type="InterPro" id="IPR041470">
    <property type="entry name" value="GCP_N"/>
</dbReference>
<evidence type="ECO:0000259" key="9">
    <source>
        <dbReference type="Pfam" id="PF17681"/>
    </source>
</evidence>
<dbReference type="AlphaFoldDB" id="W9YPQ2"/>
<evidence type="ECO:0000256" key="1">
    <source>
        <dbReference type="ARBA" id="ARBA00010337"/>
    </source>
</evidence>
<dbReference type="GO" id="GO:0000278">
    <property type="term" value="P:mitotic cell cycle"/>
    <property type="evidence" value="ECO:0007669"/>
    <property type="project" value="TreeGrafter"/>
</dbReference>
<evidence type="ECO:0000313" key="10">
    <source>
        <dbReference type="EMBL" id="EXJ91655.1"/>
    </source>
</evidence>
<comment type="subcellular location">
    <subcellularLocation>
        <location evidence="5">Cytoplasm</location>
        <location evidence="5">Cytoskeleton</location>
        <location evidence="5">Microtubule organizing center</location>
    </subcellularLocation>
</comment>
<gene>
    <name evidence="10" type="ORF">A1O3_00205</name>
</gene>
<dbReference type="GO" id="GO:0007020">
    <property type="term" value="P:microtubule nucleation"/>
    <property type="evidence" value="ECO:0007669"/>
    <property type="project" value="InterPro"/>
</dbReference>
<dbReference type="CDD" id="cd22572">
    <property type="entry name" value="GCP5_NTD"/>
    <property type="match status" value="1"/>
</dbReference>
<dbReference type="GO" id="GO:0051225">
    <property type="term" value="P:spindle assembly"/>
    <property type="evidence" value="ECO:0007669"/>
    <property type="project" value="TreeGrafter"/>
</dbReference>
<feature type="domain" description="Gamma tubulin complex component protein N-terminal" evidence="9">
    <location>
        <begin position="220"/>
        <end position="476"/>
    </location>
</feature>
<keyword evidence="4 5" id="KW-0206">Cytoskeleton</keyword>
<dbReference type="OrthoDB" id="66546at2759"/>
<dbReference type="EMBL" id="AMGY01000001">
    <property type="protein sequence ID" value="EXJ91655.1"/>
    <property type="molecule type" value="Genomic_DNA"/>
</dbReference>
<dbReference type="RefSeq" id="XP_007728545.1">
    <property type="nucleotide sequence ID" value="XM_007730355.1"/>
</dbReference>
<feature type="region of interest" description="Disordered" evidence="6">
    <location>
        <begin position="798"/>
        <end position="831"/>
    </location>
</feature>
<dbReference type="GO" id="GO:0051011">
    <property type="term" value="F:microtubule minus-end binding"/>
    <property type="evidence" value="ECO:0007669"/>
    <property type="project" value="TreeGrafter"/>
</dbReference>
<proteinExistence type="inferred from homology"/>
<dbReference type="PANTHER" id="PTHR19302">
    <property type="entry name" value="GAMMA TUBULIN COMPLEX PROTEIN"/>
    <property type="match status" value="1"/>
</dbReference>
<feature type="domain" description="Gamma-Tubulin ring complex non-core subunit mod21 N-terminal" evidence="8">
    <location>
        <begin position="65"/>
        <end position="155"/>
    </location>
</feature>
<evidence type="ECO:0000313" key="11">
    <source>
        <dbReference type="Proteomes" id="UP000019478"/>
    </source>
</evidence>
<evidence type="ECO:0000256" key="4">
    <source>
        <dbReference type="ARBA" id="ARBA00023212"/>
    </source>
</evidence>
<dbReference type="PANTHER" id="PTHR19302:SF33">
    <property type="entry name" value="GAMMA-TUBULIN COMPLEX COMPONENT 5"/>
    <property type="match status" value="1"/>
</dbReference>
<dbReference type="Pfam" id="PF04130">
    <property type="entry name" value="GCP_C_terminal"/>
    <property type="match status" value="1"/>
</dbReference>
<dbReference type="GO" id="GO:0043015">
    <property type="term" value="F:gamma-tubulin binding"/>
    <property type="evidence" value="ECO:0007669"/>
    <property type="project" value="InterPro"/>
</dbReference>
<evidence type="ECO:0000259" key="8">
    <source>
        <dbReference type="Pfam" id="PF14609"/>
    </source>
</evidence>
<dbReference type="InterPro" id="IPR007259">
    <property type="entry name" value="GCP"/>
</dbReference>
<dbReference type="InterPro" id="IPR059169">
    <property type="entry name" value="GCP5_N_ext"/>
</dbReference>